<organism evidence="2 3">
    <name type="scientific">Cupriavidus basilensis OR16</name>
    <dbReference type="NCBI Taxonomy" id="1127483"/>
    <lineage>
        <taxon>Bacteria</taxon>
        <taxon>Pseudomonadati</taxon>
        <taxon>Pseudomonadota</taxon>
        <taxon>Betaproteobacteria</taxon>
        <taxon>Burkholderiales</taxon>
        <taxon>Burkholderiaceae</taxon>
        <taxon>Cupriavidus</taxon>
    </lineage>
</organism>
<gene>
    <name evidence="2" type="ORF">OR16_04902</name>
</gene>
<comment type="caution">
    <text evidence="2">The sequence shown here is derived from an EMBL/GenBank/DDBJ whole genome shotgun (WGS) entry which is preliminary data.</text>
</comment>
<dbReference type="AlphaFoldDB" id="H1S065"/>
<evidence type="ECO:0000313" key="3">
    <source>
        <dbReference type="Proteomes" id="UP000005808"/>
    </source>
</evidence>
<accession>H1S065</accession>
<dbReference type="InterPro" id="IPR024447">
    <property type="entry name" value="YXWGXW_rpt"/>
</dbReference>
<reference evidence="2 3" key="1">
    <citation type="journal article" date="2012" name="J. Bacteriol.">
        <title>De Novo Genome Project of Cupriavidus basilensis OR16.</title>
        <authorList>
            <person name="Cserhati M."/>
            <person name="Kriszt B."/>
            <person name="Szoboszlay S."/>
            <person name="Toth A."/>
            <person name="Szabo I."/>
            <person name="Tancsics A."/>
            <person name="Nagy I."/>
            <person name="Horvath B."/>
            <person name="Nagy I."/>
            <person name="Kukolya J."/>
        </authorList>
    </citation>
    <scope>NUCLEOTIDE SEQUENCE [LARGE SCALE GENOMIC DNA]</scope>
    <source>
        <strain evidence="2 3">OR16</strain>
    </source>
</reference>
<evidence type="ECO:0000313" key="2">
    <source>
        <dbReference type="EMBL" id="EHP44001.1"/>
    </source>
</evidence>
<dbReference type="EMBL" id="AHJE01000013">
    <property type="protein sequence ID" value="EHP44001.1"/>
    <property type="molecule type" value="Genomic_DNA"/>
</dbReference>
<dbReference type="PATRIC" id="fig|1127483.3.peg.974"/>
<protein>
    <submittedName>
        <fullName evidence="2">Putative lipoprotein</fullName>
    </submittedName>
</protein>
<feature type="chain" id="PRO_5003554956" evidence="1">
    <location>
        <begin position="30"/>
        <end position="105"/>
    </location>
</feature>
<dbReference type="Pfam" id="PF12779">
    <property type="entry name" value="WXXGXW"/>
    <property type="match status" value="2"/>
</dbReference>
<proteinExistence type="predicted"/>
<dbReference type="RefSeq" id="WP_006156778.1">
    <property type="nucleotide sequence ID" value="NZ_AHJE01000013.1"/>
</dbReference>
<dbReference type="OrthoDB" id="121499at2"/>
<evidence type="ECO:0000256" key="1">
    <source>
        <dbReference type="SAM" id="SignalP"/>
    </source>
</evidence>
<dbReference type="Proteomes" id="UP000005808">
    <property type="component" value="Unassembled WGS sequence"/>
</dbReference>
<keyword evidence="2" id="KW-0449">Lipoprotein</keyword>
<name>H1S065_9BURK</name>
<sequence>MRRSSPLSSSLARLGVAATAAFALAPAIAQTIVIAPSAPPPMRQEVLPPARGGYVWDPGHWQWRNGAYVWLGGHWRPARAGYRWVPGHWVARGPQWRWVEGHWAA</sequence>
<feature type="signal peptide" evidence="1">
    <location>
        <begin position="1"/>
        <end position="29"/>
    </location>
</feature>
<keyword evidence="1" id="KW-0732">Signal</keyword>